<proteinExistence type="predicted"/>
<dbReference type="PANTHER" id="PTHR36180:SF1">
    <property type="entry name" value="ANTA_ANTB ANTIREPRESSOR DOMAIN-CONTAINING PROTEIN"/>
    <property type="match status" value="1"/>
</dbReference>
<dbReference type="InterPro" id="IPR005039">
    <property type="entry name" value="Ant_C"/>
</dbReference>
<accession>A0ABP2QUN7</accession>
<feature type="domain" description="AntA/AntB antirepressor" evidence="2">
    <location>
        <begin position="20"/>
        <end position="87"/>
    </location>
</feature>
<feature type="domain" description="Antirepressor protein C-terminal" evidence="1">
    <location>
        <begin position="137"/>
        <end position="241"/>
    </location>
</feature>
<evidence type="ECO:0000313" key="3">
    <source>
        <dbReference type="EMBL" id="EJF98613.1"/>
    </source>
</evidence>
<dbReference type="EMBL" id="AIMH01000002">
    <property type="protein sequence ID" value="EJF98613.1"/>
    <property type="molecule type" value="Genomic_DNA"/>
</dbReference>
<comment type="caution">
    <text evidence="3">The sequence shown here is derived from an EMBL/GenBank/DDBJ whole genome shotgun (WGS) entry which is preliminary data.</text>
</comment>
<reference evidence="3 4" key="1">
    <citation type="submission" date="2012-03" db="EMBL/GenBank/DDBJ databases">
        <title>The Genome Sequence of Bartonella vinsonii subsp. arupensis str. Pm136co.</title>
        <authorList>
            <consortium name="The Broad Institute Genome Sequencing Platform"/>
            <consortium name="The Broad Institute Genome Sequencing Center for Infectious Disease"/>
            <person name="Feldgarden M."/>
            <person name="Kirby J."/>
            <person name="Kosoy M."/>
            <person name="Birtles R."/>
            <person name="Probert W.S."/>
            <person name="Chiaraviglio L."/>
            <person name="Young S.K."/>
            <person name="Zeng Q."/>
            <person name="Gargeya S."/>
            <person name="Fitzgerald M."/>
            <person name="Haas B."/>
            <person name="Abouelleil A."/>
            <person name="Alvarado L."/>
            <person name="Arachchi H.M."/>
            <person name="Berlin A."/>
            <person name="Chapman S.B."/>
            <person name="Gearin G."/>
            <person name="Goldberg J."/>
            <person name="Griggs A."/>
            <person name="Gujja S."/>
            <person name="Hansen M."/>
            <person name="Heiman D."/>
            <person name="Howarth C."/>
            <person name="Larimer J."/>
            <person name="Lui A."/>
            <person name="MacDonald P.J.P."/>
            <person name="McCowen C."/>
            <person name="Montmayeur A."/>
            <person name="Murphy C."/>
            <person name="Neiman D."/>
            <person name="Pearson M."/>
            <person name="Priest M."/>
            <person name="Roberts A."/>
            <person name="Saif S."/>
            <person name="Shea T."/>
            <person name="Sisk P."/>
            <person name="Stolte C."/>
            <person name="Sykes S."/>
            <person name="Wortman J."/>
            <person name="Nusbaum C."/>
            <person name="Birren B."/>
        </authorList>
    </citation>
    <scope>NUCLEOTIDE SEQUENCE [LARGE SCALE GENOMIC DNA]</scope>
    <source>
        <strain evidence="3 4">Pm136co</strain>
    </source>
</reference>
<keyword evidence="4" id="KW-1185">Reference proteome</keyword>
<sequence length="245" mass="28044">MSNLITISESTVNNTRVPTVNARELHAFLQSKQDFSTWIKKRIMAYAFLDGQDFIRFHKKVEANNAIAVEYHLTLDMAKELAMVERNKKGKQARQYFIECERRAKQAVTPQIDYSNPQVMLGVLNYLKNENEQKDNMIAELKPKAMALESLQRHNGLFGLTEAAKILEMQPKQFILFLQKKGWVYRRVSSTPLLPYQDKIKKGLMDCPVITLQTASGIEKVIPSAKITTKGIGVLSQQIKKQCMH</sequence>
<dbReference type="PANTHER" id="PTHR36180">
    <property type="entry name" value="DNA-BINDING PROTEIN-RELATED-RELATED"/>
    <property type="match status" value="1"/>
</dbReference>
<dbReference type="RefSeq" id="WP_004865400.1">
    <property type="nucleotide sequence ID" value="NZ_JH725043.1"/>
</dbReference>
<protein>
    <recommendedName>
        <fullName evidence="5">Anti-repressor protein</fullName>
    </recommendedName>
</protein>
<dbReference type="InterPro" id="IPR013557">
    <property type="entry name" value="AntA/B_antirep"/>
</dbReference>
<evidence type="ECO:0000313" key="4">
    <source>
        <dbReference type="Proteomes" id="UP000008948"/>
    </source>
</evidence>
<evidence type="ECO:0000259" key="1">
    <source>
        <dbReference type="Pfam" id="PF03374"/>
    </source>
</evidence>
<organism evidence="3 4">
    <name type="scientific">Bartonella vinsonii subsp. arupensis Pm136co</name>
    <dbReference type="NCBI Taxonomy" id="1094561"/>
    <lineage>
        <taxon>Bacteria</taxon>
        <taxon>Pseudomonadati</taxon>
        <taxon>Pseudomonadota</taxon>
        <taxon>Alphaproteobacteria</taxon>
        <taxon>Hyphomicrobiales</taxon>
        <taxon>Bartonellaceae</taxon>
        <taxon>Bartonella</taxon>
    </lineage>
</organism>
<name>A0ABP2QUN7_BARVI</name>
<evidence type="ECO:0008006" key="5">
    <source>
        <dbReference type="Google" id="ProtNLM"/>
    </source>
</evidence>
<gene>
    <name evidence="3" type="ORF">MEI_00183</name>
</gene>
<dbReference type="Proteomes" id="UP000008948">
    <property type="component" value="Unassembled WGS sequence"/>
</dbReference>
<dbReference type="Pfam" id="PF03374">
    <property type="entry name" value="ANT"/>
    <property type="match status" value="1"/>
</dbReference>
<evidence type="ECO:0000259" key="2">
    <source>
        <dbReference type="Pfam" id="PF08346"/>
    </source>
</evidence>
<dbReference type="Pfam" id="PF08346">
    <property type="entry name" value="AntA"/>
    <property type="match status" value="1"/>
</dbReference>